<evidence type="ECO:0000313" key="2">
    <source>
        <dbReference type="EMBL" id="KAJ3657877.1"/>
    </source>
</evidence>
<feature type="chain" id="PRO_5041318039" description="Protein TsetseEP domain-containing protein" evidence="1">
    <location>
        <begin position="21"/>
        <end position="221"/>
    </location>
</feature>
<protein>
    <recommendedName>
        <fullName evidence="4">Protein TsetseEP domain-containing protein</fullName>
    </recommendedName>
</protein>
<comment type="caution">
    <text evidence="2">The sequence shown here is derived from an EMBL/GenBank/DDBJ whole genome shotgun (WGS) entry which is preliminary data.</text>
</comment>
<keyword evidence="1" id="KW-0732">Signal</keyword>
<name>A0AA38MIT5_9CUCU</name>
<sequence length="221" mass="23893">MNVRIVVTLFIASVFQGTRAETINEAIATLTPQIVTAKTNIDAIVQNGRNLIIQTRRTIGQNIAEAETTIQEQLDQLDDIIEQAGREAEEKGVDVSKCVSDVSVALSDLGVKKFETCGAHENLHSIGGEFGNLRKIKGDLSRSVGLCRSTNLHDVDNFKNCLQTSIDEAETKSDAVKQKITNVCTEAAKAASKCVVKVVGELDTTISTAAHDLKQCLLQIL</sequence>
<accession>A0AA38MIT5</accession>
<evidence type="ECO:0008006" key="4">
    <source>
        <dbReference type="Google" id="ProtNLM"/>
    </source>
</evidence>
<evidence type="ECO:0000313" key="3">
    <source>
        <dbReference type="Proteomes" id="UP001168821"/>
    </source>
</evidence>
<dbReference type="AlphaFoldDB" id="A0AA38MIT5"/>
<organism evidence="2 3">
    <name type="scientific">Zophobas morio</name>
    <dbReference type="NCBI Taxonomy" id="2755281"/>
    <lineage>
        <taxon>Eukaryota</taxon>
        <taxon>Metazoa</taxon>
        <taxon>Ecdysozoa</taxon>
        <taxon>Arthropoda</taxon>
        <taxon>Hexapoda</taxon>
        <taxon>Insecta</taxon>
        <taxon>Pterygota</taxon>
        <taxon>Neoptera</taxon>
        <taxon>Endopterygota</taxon>
        <taxon>Coleoptera</taxon>
        <taxon>Polyphaga</taxon>
        <taxon>Cucujiformia</taxon>
        <taxon>Tenebrionidae</taxon>
        <taxon>Zophobas</taxon>
    </lineage>
</organism>
<feature type="signal peptide" evidence="1">
    <location>
        <begin position="1"/>
        <end position="20"/>
    </location>
</feature>
<evidence type="ECO:0000256" key="1">
    <source>
        <dbReference type="SAM" id="SignalP"/>
    </source>
</evidence>
<dbReference type="EMBL" id="JALNTZ010000003">
    <property type="protein sequence ID" value="KAJ3657877.1"/>
    <property type="molecule type" value="Genomic_DNA"/>
</dbReference>
<keyword evidence="3" id="KW-1185">Reference proteome</keyword>
<gene>
    <name evidence="2" type="ORF">Zmor_009653</name>
</gene>
<reference evidence="2" key="1">
    <citation type="journal article" date="2023" name="G3 (Bethesda)">
        <title>Whole genome assemblies of Zophobas morio and Tenebrio molitor.</title>
        <authorList>
            <person name="Kaur S."/>
            <person name="Stinson S.A."/>
            <person name="diCenzo G.C."/>
        </authorList>
    </citation>
    <scope>NUCLEOTIDE SEQUENCE</scope>
    <source>
        <strain evidence="2">QUZm001</strain>
    </source>
</reference>
<dbReference type="Proteomes" id="UP001168821">
    <property type="component" value="Unassembled WGS sequence"/>
</dbReference>
<proteinExistence type="predicted"/>